<protein>
    <recommendedName>
        <fullName evidence="4">Lipocalin-like domain-containing protein</fullName>
    </recommendedName>
</protein>
<comment type="caution">
    <text evidence="2">The sequence shown here is derived from an EMBL/GenBank/DDBJ whole genome shotgun (WGS) entry which is preliminary data.</text>
</comment>
<evidence type="ECO:0000313" key="3">
    <source>
        <dbReference type="Proteomes" id="UP000484164"/>
    </source>
</evidence>
<name>A0A6L3ZH72_9FLAO</name>
<organism evidence="2 3">
    <name type="scientific">Phaeocystidibacter marisrubri</name>
    <dbReference type="NCBI Taxonomy" id="1577780"/>
    <lineage>
        <taxon>Bacteria</taxon>
        <taxon>Pseudomonadati</taxon>
        <taxon>Bacteroidota</taxon>
        <taxon>Flavobacteriia</taxon>
        <taxon>Flavobacteriales</taxon>
        <taxon>Phaeocystidibacteraceae</taxon>
        <taxon>Phaeocystidibacter</taxon>
    </lineage>
</organism>
<dbReference type="Proteomes" id="UP000484164">
    <property type="component" value="Unassembled WGS sequence"/>
</dbReference>
<evidence type="ECO:0000256" key="1">
    <source>
        <dbReference type="SAM" id="SignalP"/>
    </source>
</evidence>
<keyword evidence="3" id="KW-1185">Reference proteome</keyword>
<evidence type="ECO:0008006" key="4">
    <source>
        <dbReference type="Google" id="ProtNLM"/>
    </source>
</evidence>
<dbReference type="RefSeq" id="WP_151693726.1">
    <property type="nucleotide sequence ID" value="NZ_BMGX01000001.1"/>
</dbReference>
<dbReference type="AlphaFoldDB" id="A0A6L3ZH72"/>
<evidence type="ECO:0000313" key="2">
    <source>
        <dbReference type="EMBL" id="KAB2816299.1"/>
    </source>
</evidence>
<dbReference type="EMBL" id="WBVQ01000002">
    <property type="protein sequence ID" value="KAB2816299.1"/>
    <property type="molecule type" value="Genomic_DNA"/>
</dbReference>
<feature type="chain" id="PRO_5026671679" description="Lipocalin-like domain-containing protein" evidence="1">
    <location>
        <begin position="25"/>
        <end position="143"/>
    </location>
</feature>
<reference evidence="2 3" key="1">
    <citation type="submission" date="2019-10" db="EMBL/GenBank/DDBJ databases">
        <title>Genome sequence of Phaeocystidibacter marisrubri JCM30614 (type strain).</title>
        <authorList>
            <person name="Bowman J.P."/>
        </authorList>
    </citation>
    <scope>NUCLEOTIDE SEQUENCE [LARGE SCALE GENOMIC DNA]</scope>
    <source>
        <strain evidence="2 3">JCM 30614</strain>
    </source>
</reference>
<gene>
    <name evidence="2" type="ORF">F8C82_11485</name>
</gene>
<proteinExistence type="predicted"/>
<sequence length="143" mass="15986">MRKAAFIALFVASFWITSCTSSNSIEGAWQVIDFSVSMKMEDDWLENAKSMAIQYKYKFDSDGTVSISYPESLAQNGDLVDRLEDGSLQIQGTYSMPNDSTLYLMGRGGDTATFGIEFISNYRMSMSQDIPSLGVQTFTLDRM</sequence>
<dbReference type="PROSITE" id="PS51257">
    <property type="entry name" value="PROKAR_LIPOPROTEIN"/>
    <property type="match status" value="1"/>
</dbReference>
<accession>A0A6L3ZH72</accession>
<keyword evidence="1" id="KW-0732">Signal</keyword>
<feature type="signal peptide" evidence="1">
    <location>
        <begin position="1"/>
        <end position="24"/>
    </location>
</feature>